<comment type="caution">
    <text evidence="2">The sequence shown here is derived from an EMBL/GenBank/DDBJ whole genome shotgun (WGS) entry which is preliminary data.</text>
</comment>
<keyword evidence="1" id="KW-0812">Transmembrane</keyword>
<dbReference type="AlphaFoldDB" id="A0A5B2W0P1"/>
<dbReference type="Proteomes" id="UP000324611">
    <property type="component" value="Unassembled WGS sequence"/>
</dbReference>
<proteinExistence type="predicted"/>
<gene>
    <name evidence="2" type="ORF">F0L74_15250</name>
</gene>
<evidence type="ECO:0000256" key="1">
    <source>
        <dbReference type="SAM" id="Phobius"/>
    </source>
</evidence>
<dbReference type="RefSeq" id="WP_149838704.1">
    <property type="nucleotide sequence ID" value="NZ_VUOC01000002.1"/>
</dbReference>
<evidence type="ECO:0000313" key="3">
    <source>
        <dbReference type="Proteomes" id="UP000324611"/>
    </source>
</evidence>
<dbReference type="EMBL" id="VUOC01000002">
    <property type="protein sequence ID" value="KAA2243829.1"/>
    <property type="molecule type" value="Genomic_DNA"/>
</dbReference>
<keyword evidence="1" id="KW-1133">Transmembrane helix</keyword>
<sequence>MKIYFIILATIFLIIMGIYFSRYIGYKSVYRSYQTISELKDHESYTIKKLTGKELYYQSGLRFADTGKDDSGSPGYIYYDTLQHNLWVETTERLDRKDGHLPYPFEEWLNIDLNGNTIAVKPDSSMLKAPGVVLKSDISNTYKWDDLKTQFYLEFFFKEKFNWSSLNPFKGIGSLNGASSHTWKGMAYFKLLMQKNAIHFRINTANITNYQMELYRLPPQYTDRETVLLYIHDKYFDKKETGLYLITGKSKN</sequence>
<protein>
    <submittedName>
        <fullName evidence="2">Uncharacterized protein</fullName>
    </submittedName>
</protein>
<feature type="transmembrane region" description="Helical" evidence="1">
    <location>
        <begin position="6"/>
        <end position="24"/>
    </location>
</feature>
<keyword evidence="3" id="KW-1185">Reference proteome</keyword>
<name>A0A5B2W0P1_9BACT</name>
<evidence type="ECO:0000313" key="2">
    <source>
        <dbReference type="EMBL" id="KAA2243829.1"/>
    </source>
</evidence>
<accession>A0A5B2W0P1</accession>
<reference evidence="2 3" key="1">
    <citation type="submission" date="2019-09" db="EMBL/GenBank/DDBJ databases">
        <title>Chitinophaga ginsengihumi sp. nov., isolated from soil of ginseng rhizosphere.</title>
        <authorList>
            <person name="Lee J."/>
        </authorList>
    </citation>
    <scope>NUCLEOTIDE SEQUENCE [LARGE SCALE GENOMIC DNA]</scope>
    <source>
        <strain evidence="2 3">BN140078</strain>
    </source>
</reference>
<organism evidence="2 3">
    <name type="scientific">Chitinophaga agrisoli</name>
    <dbReference type="NCBI Taxonomy" id="2607653"/>
    <lineage>
        <taxon>Bacteria</taxon>
        <taxon>Pseudomonadati</taxon>
        <taxon>Bacteroidota</taxon>
        <taxon>Chitinophagia</taxon>
        <taxon>Chitinophagales</taxon>
        <taxon>Chitinophagaceae</taxon>
        <taxon>Chitinophaga</taxon>
    </lineage>
</organism>
<reference evidence="2 3" key="2">
    <citation type="submission" date="2019-09" db="EMBL/GenBank/DDBJ databases">
        <authorList>
            <person name="Jin C."/>
        </authorList>
    </citation>
    <scope>NUCLEOTIDE SEQUENCE [LARGE SCALE GENOMIC DNA]</scope>
    <source>
        <strain evidence="2 3">BN140078</strain>
    </source>
</reference>
<keyword evidence="1" id="KW-0472">Membrane</keyword>